<dbReference type="Proteomes" id="UP000250140">
    <property type="component" value="Unassembled WGS sequence"/>
</dbReference>
<dbReference type="AlphaFoldDB" id="A0A8E2FBI4"/>
<dbReference type="EMBL" id="KV748615">
    <property type="protein sequence ID" value="OCL14125.1"/>
    <property type="molecule type" value="Genomic_DNA"/>
</dbReference>
<protein>
    <recommendedName>
        <fullName evidence="1">Hemerythrin-like domain-containing protein</fullName>
    </recommendedName>
</protein>
<dbReference type="InterPro" id="IPR053206">
    <property type="entry name" value="Dimeric_xanthone_biosynth"/>
</dbReference>
<accession>A0A8E2FBI4</accession>
<reference evidence="2 3" key="1">
    <citation type="journal article" date="2016" name="Nat. Commun.">
        <title>Ectomycorrhizal ecology is imprinted in the genome of the dominant symbiotic fungus Cenococcum geophilum.</title>
        <authorList>
            <consortium name="DOE Joint Genome Institute"/>
            <person name="Peter M."/>
            <person name="Kohler A."/>
            <person name="Ohm R.A."/>
            <person name="Kuo A."/>
            <person name="Krutzmann J."/>
            <person name="Morin E."/>
            <person name="Arend M."/>
            <person name="Barry K.W."/>
            <person name="Binder M."/>
            <person name="Choi C."/>
            <person name="Clum A."/>
            <person name="Copeland A."/>
            <person name="Grisel N."/>
            <person name="Haridas S."/>
            <person name="Kipfer T."/>
            <person name="LaButti K."/>
            <person name="Lindquist E."/>
            <person name="Lipzen A."/>
            <person name="Maire R."/>
            <person name="Meier B."/>
            <person name="Mihaltcheva S."/>
            <person name="Molinier V."/>
            <person name="Murat C."/>
            <person name="Poggeler S."/>
            <person name="Quandt C.A."/>
            <person name="Sperisen C."/>
            <person name="Tritt A."/>
            <person name="Tisserant E."/>
            <person name="Crous P.W."/>
            <person name="Henrissat B."/>
            <person name="Nehls U."/>
            <person name="Egli S."/>
            <person name="Spatafora J.W."/>
            <person name="Grigoriev I.V."/>
            <person name="Martin F.M."/>
        </authorList>
    </citation>
    <scope>NUCLEOTIDE SEQUENCE [LARGE SCALE GENOMIC DNA]</scope>
    <source>
        <strain evidence="2 3">CBS 207.34</strain>
    </source>
</reference>
<feature type="domain" description="Hemerythrin-like" evidence="1">
    <location>
        <begin position="13"/>
        <end position="119"/>
    </location>
</feature>
<keyword evidence="3" id="KW-1185">Reference proteome</keyword>
<organism evidence="2 3">
    <name type="scientific">Glonium stellatum</name>
    <dbReference type="NCBI Taxonomy" id="574774"/>
    <lineage>
        <taxon>Eukaryota</taxon>
        <taxon>Fungi</taxon>
        <taxon>Dikarya</taxon>
        <taxon>Ascomycota</taxon>
        <taxon>Pezizomycotina</taxon>
        <taxon>Dothideomycetes</taxon>
        <taxon>Pleosporomycetidae</taxon>
        <taxon>Gloniales</taxon>
        <taxon>Gloniaceae</taxon>
        <taxon>Glonium</taxon>
    </lineage>
</organism>
<evidence type="ECO:0000259" key="1">
    <source>
        <dbReference type="Pfam" id="PF01814"/>
    </source>
</evidence>
<dbReference type="CDD" id="cd12108">
    <property type="entry name" value="Hr-like"/>
    <property type="match status" value="1"/>
</dbReference>
<dbReference type="Gene3D" id="1.20.120.520">
    <property type="entry name" value="nmb1532 protein domain like"/>
    <property type="match status" value="1"/>
</dbReference>
<dbReference type="PANTHER" id="PTHR38048:SF1">
    <property type="entry name" value="HEMERYTHRIN-LIKE DOMAIN-CONTAINING PROTEIN"/>
    <property type="match status" value="1"/>
</dbReference>
<dbReference type="PANTHER" id="PTHR38048">
    <property type="entry name" value="EXPRESSED PROTEIN"/>
    <property type="match status" value="1"/>
</dbReference>
<sequence length="140" mass="16669">MFRATWTTLYTACTTSRRPAHLSLRQFLRTGLDFCSHLEAHHGYEEAHVFPVLARKMPAFRRELHLLTQHKAIHKGLDKLRDYLEGCRTGERELRLDELKEVMDGFGEVLWKHLDDEVKQLGAENMRKFWTVEEMRRMPF</sequence>
<name>A0A8E2FBI4_9PEZI</name>
<gene>
    <name evidence="2" type="ORF">AOQ84DRAFT_56762</name>
</gene>
<evidence type="ECO:0000313" key="3">
    <source>
        <dbReference type="Proteomes" id="UP000250140"/>
    </source>
</evidence>
<evidence type="ECO:0000313" key="2">
    <source>
        <dbReference type="EMBL" id="OCL14125.1"/>
    </source>
</evidence>
<proteinExistence type="predicted"/>
<dbReference type="OrthoDB" id="10044044at2759"/>
<dbReference type="InterPro" id="IPR012312">
    <property type="entry name" value="Hemerythrin-like"/>
</dbReference>
<dbReference type="Pfam" id="PF01814">
    <property type="entry name" value="Hemerythrin"/>
    <property type="match status" value="1"/>
</dbReference>